<reference evidence="2" key="1">
    <citation type="submission" date="2019-08" db="EMBL/GenBank/DDBJ databases">
        <authorList>
            <person name="Kucharzyk K."/>
            <person name="Murdoch R.W."/>
            <person name="Higgins S."/>
            <person name="Loffler F."/>
        </authorList>
    </citation>
    <scope>NUCLEOTIDE SEQUENCE</scope>
</reference>
<dbReference type="InterPro" id="IPR029058">
    <property type="entry name" value="AB_hydrolase_fold"/>
</dbReference>
<dbReference type="EMBL" id="VSSQ01023752">
    <property type="protein sequence ID" value="MPM70870.1"/>
    <property type="molecule type" value="Genomic_DNA"/>
</dbReference>
<protein>
    <recommendedName>
        <fullName evidence="1">Alpha/beta hydrolase fold-3 domain-containing protein</fullName>
    </recommendedName>
</protein>
<dbReference type="Pfam" id="PF07859">
    <property type="entry name" value="Abhydrolase_3"/>
    <property type="match status" value="1"/>
</dbReference>
<evidence type="ECO:0000313" key="2">
    <source>
        <dbReference type="EMBL" id="MPM70870.1"/>
    </source>
</evidence>
<sequence>MWEFYHPEQPVHWLASVLDCKSFLGMPPAVVVTAEFDILRDEGRHLARRMQEDGVPVVLHQATGMTHGFASFSTIVLDVAEILRAACSRLCIPNTFAKV</sequence>
<dbReference type="InterPro" id="IPR013094">
    <property type="entry name" value="AB_hydrolase_3"/>
</dbReference>
<dbReference type="Gene3D" id="3.40.50.1820">
    <property type="entry name" value="alpha/beta hydrolase"/>
    <property type="match status" value="1"/>
</dbReference>
<gene>
    <name evidence="2" type="ORF">SDC9_117831</name>
</gene>
<proteinExistence type="predicted"/>
<organism evidence="2">
    <name type="scientific">bioreactor metagenome</name>
    <dbReference type="NCBI Taxonomy" id="1076179"/>
    <lineage>
        <taxon>unclassified sequences</taxon>
        <taxon>metagenomes</taxon>
        <taxon>ecological metagenomes</taxon>
    </lineage>
</organism>
<evidence type="ECO:0000259" key="1">
    <source>
        <dbReference type="Pfam" id="PF07859"/>
    </source>
</evidence>
<dbReference type="AlphaFoldDB" id="A0A645BZD4"/>
<dbReference type="GO" id="GO:0016787">
    <property type="term" value="F:hydrolase activity"/>
    <property type="evidence" value="ECO:0007669"/>
    <property type="project" value="InterPro"/>
</dbReference>
<dbReference type="SUPFAM" id="SSF53474">
    <property type="entry name" value="alpha/beta-Hydrolases"/>
    <property type="match status" value="1"/>
</dbReference>
<name>A0A645BZD4_9ZZZZ</name>
<accession>A0A645BZD4</accession>
<feature type="domain" description="Alpha/beta hydrolase fold-3" evidence="1">
    <location>
        <begin position="1"/>
        <end position="70"/>
    </location>
</feature>
<comment type="caution">
    <text evidence="2">The sequence shown here is derived from an EMBL/GenBank/DDBJ whole genome shotgun (WGS) entry which is preliminary data.</text>
</comment>